<evidence type="ECO:0000313" key="1">
    <source>
        <dbReference type="EMBL" id="CAH1603836.1"/>
    </source>
</evidence>
<protein>
    <submittedName>
        <fullName evidence="1">Uncharacterized protein</fullName>
    </submittedName>
</protein>
<proteinExistence type="predicted"/>
<organism evidence="1 2">
    <name type="scientific">Vibrio jasicida</name>
    <dbReference type="NCBI Taxonomy" id="766224"/>
    <lineage>
        <taxon>Bacteria</taxon>
        <taxon>Pseudomonadati</taxon>
        <taxon>Pseudomonadota</taxon>
        <taxon>Gammaproteobacteria</taxon>
        <taxon>Vibrionales</taxon>
        <taxon>Vibrionaceae</taxon>
        <taxon>Vibrio</taxon>
    </lineage>
</organism>
<name>A0AAU9QXK4_9VIBR</name>
<accession>A0AAU9QXK4</accession>
<dbReference type="EMBL" id="CAKMUD010000140">
    <property type="protein sequence ID" value="CAH1603836.1"/>
    <property type="molecule type" value="Genomic_DNA"/>
</dbReference>
<reference evidence="1" key="1">
    <citation type="submission" date="2022-01" db="EMBL/GenBank/DDBJ databases">
        <authorList>
            <person name="Lagorce A."/>
        </authorList>
    </citation>
    <scope>NUCLEOTIDE SEQUENCE</scope>
    <source>
        <strain evidence="1">Th15_F1_A12</strain>
    </source>
</reference>
<gene>
    <name evidence="1" type="ORF">THF1A12_810001</name>
</gene>
<dbReference type="Proteomes" id="UP001295462">
    <property type="component" value="Unassembled WGS sequence"/>
</dbReference>
<sequence length="52" mass="6222">MVDFSLKNSIHRKDTYRISLLILPVKGPLETYRSYENKYVNYVYGINIRINI</sequence>
<comment type="caution">
    <text evidence="1">The sequence shown here is derived from an EMBL/GenBank/DDBJ whole genome shotgun (WGS) entry which is preliminary data.</text>
</comment>
<evidence type="ECO:0000313" key="2">
    <source>
        <dbReference type="Proteomes" id="UP001295462"/>
    </source>
</evidence>
<dbReference type="AlphaFoldDB" id="A0AAU9QXK4"/>